<dbReference type="Pfam" id="PF01915">
    <property type="entry name" value="Glyco_hydro_3_C"/>
    <property type="match status" value="1"/>
</dbReference>
<gene>
    <name evidence="4" type="ORF">SAMN02745244_00094</name>
</gene>
<dbReference type="InterPro" id="IPR036881">
    <property type="entry name" value="Glyco_hydro_3_C_sf"/>
</dbReference>
<dbReference type="GO" id="GO:0009251">
    <property type="term" value="P:glucan catabolic process"/>
    <property type="evidence" value="ECO:0007669"/>
    <property type="project" value="TreeGrafter"/>
</dbReference>
<feature type="domain" description="Glycoside hydrolase family 3 N-terminal" evidence="2">
    <location>
        <begin position="89"/>
        <end position="359"/>
    </location>
</feature>
<dbReference type="STRING" id="1123357.SAMN02745244_00094"/>
<dbReference type="InterPro" id="IPR002772">
    <property type="entry name" value="Glyco_hydro_3_C"/>
</dbReference>
<dbReference type="InterPro" id="IPR051915">
    <property type="entry name" value="Cellulose_Degrad_GH3"/>
</dbReference>
<dbReference type="OrthoDB" id="9803863at2"/>
<proteinExistence type="predicted"/>
<evidence type="ECO:0000256" key="1">
    <source>
        <dbReference type="ARBA" id="ARBA00022801"/>
    </source>
</evidence>
<feature type="domain" description="Glycoside hydrolase family 3 C-terminal" evidence="3">
    <location>
        <begin position="422"/>
        <end position="632"/>
    </location>
</feature>
<reference evidence="5" key="1">
    <citation type="submission" date="2016-11" db="EMBL/GenBank/DDBJ databases">
        <authorList>
            <person name="Varghese N."/>
            <person name="Submissions S."/>
        </authorList>
    </citation>
    <scope>NUCLEOTIDE SEQUENCE [LARGE SCALE GENOMIC DNA]</scope>
    <source>
        <strain evidence="5">DSM 12906</strain>
    </source>
</reference>
<dbReference type="InterPro" id="IPR001764">
    <property type="entry name" value="Glyco_hydro_3_N"/>
</dbReference>
<dbReference type="GO" id="GO:0008422">
    <property type="term" value="F:beta-glucosidase activity"/>
    <property type="evidence" value="ECO:0007669"/>
    <property type="project" value="TreeGrafter"/>
</dbReference>
<dbReference type="InterPro" id="IPR017853">
    <property type="entry name" value="GH"/>
</dbReference>
<dbReference type="Gene3D" id="3.40.50.1700">
    <property type="entry name" value="Glycoside hydrolase family 3 C-terminal domain"/>
    <property type="match status" value="1"/>
</dbReference>
<dbReference type="PRINTS" id="PR00133">
    <property type="entry name" value="GLHYDRLASE3"/>
</dbReference>
<dbReference type="AlphaFoldDB" id="A0A1M6A466"/>
<dbReference type="PANTHER" id="PTHR30620:SF123">
    <property type="entry name" value="BETA-XYLOSIDASE"/>
    <property type="match status" value="1"/>
</dbReference>
<dbReference type="Proteomes" id="UP000184512">
    <property type="component" value="Unassembled WGS sequence"/>
</dbReference>
<name>A0A1M6A466_9ACTN</name>
<accession>A0A1M6A466</accession>
<dbReference type="PANTHER" id="PTHR30620">
    <property type="entry name" value="PERIPLASMIC BETA-GLUCOSIDASE-RELATED"/>
    <property type="match status" value="1"/>
</dbReference>
<evidence type="ECO:0000259" key="3">
    <source>
        <dbReference type="Pfam" id="PF01915"/>
    </source>
</evidence>
<keyword evidence="5" id="KW-1185">Reference proteome</keyword>
<evidence type="ECO:0000259" key="2">
    <source>
        <dbReference type="Pfam" id="PF00933"/>
    </source>
</evidence>
<keyword evidence="1" id="KW-0378">Hydrolase</keyword>
<sequence>MAALSEAAVREARVEAALAGLDLTQRVGQLNQRLLGWRAVERRNRHWQLTDEGRREIGRWSGLGAIYGLMRADGWSGRSWANGVTPDDRVEVVALVQAAVRDANPCGIGALVVEEAPHGHQGLGGTILPQNLAVAATWNPELYERACAAVASELASSGVDLALVSGLDILRDPRWGRCEETFGEDPLLSSALVRAAVHGMQGRSGERLARDGVGVVLKHLAAQGEAVGGRNGQSATIGERDLREIHLPPVEAGIKAGALGMMAAYNDIDGVPCCANRWLLQTWLRDEQGFDGIVVADGMAVDQLLPLTGSVTDAGKRALLAGVDMSLWDEGFTTLAESARRSEEVDAAVTRAARRVLRVKDRLGLLPTMPQIGEECERIALRGDLGSALKRTTRLSSELAAQCLVPLKGHLPTARLTSPGVDVVVIGPNADDLDCFLGDYVAPLRPGERTTVLDRLRSGIDGKIRLALSVEDGFEGAVSSADVVIAVLGGTSRRSYGDEFDVNGAAIATQASCGEGADLADTHLPGGQDELIRRVGGLARGHVCSVVVAGRPHVLKEVLDASDSALWAGYAGPHGPAAVVAALRGLTVPTGRLPFTVPSSPTVVPVRYNDRWSPTDTYRDLAEPVLLPFGHGSESHWSATLSDSGDTVELVVRIPDGTAAIVPVFVRQSGGDARPRLRKLVDLARIDRGGDHRFVLPRDVILPAGSGFRSAEVLVGDQTIGTIADG</sequence>
<organism evidence="4 5">
    <name type="scientific">Tessaracoccus bendigoensis DSM 12906</name>
    <dbReference type="NCBI Taxonomy" id="1123357"/>
    <lineage>
        <taxon>Bacteria</taxon>
        <taxon>Bacillati</taxon>
        <taxon>Actinomycetota</taxon>
        <taxon>Actinomycetes</taxon>
        <taxon>Propionibacteriales</taxon>
        <taxon>Propionibacteriaceae</taxon>
        <taxon>Tessaracoccus</taxon>
    </lineage>
</organism>
<evidence type="ECO:0000313" key="5">
    <source>
        <dbReference type="Proteomes" id="UP000184512"/>
    </source>
</evidence>
<dbReference type="RefSeq" id="WP_073185346.1">
    <property type="nucleotide sequence ID" value="NZ_FQZG01000003.1"/>
</dbReference>
<dbReference type="EMBL" id="FQZG01000003">
    <property type="protein sequence ID" value="SHI31302.1"/>
    <property type="molecule type" value="Genomic_DNA"/>
</dbReference>
<evidence type="ECO:0000313" key="4">
    <source>
        <dbReference type="EMBL" id="SHI31302.1"/>
    </source>
</evidence>
<dbReference type="Gene3D" id="3.20.20.300">
    <property type="entry name" value="Glycoside hydrolase, family 3, N-terminal domain"/>
    <property type="match status" value="1"/>
</dbReference>
<dbReference type="Pfam" id="PF00933">
    <property type="entry name" value="Glyco_hydro_3"/>
    <property type="match status" value="1"/>
</dbReference>
<dbReference type="InterPro" id="IPR036962">
    <property type="entry name" value="Glyco_hydro_3_N_sf"/>
</dbReference>
<dbReference type="SUPFAM" id="SSF52279">
    <property type="entry name" value="Beta-D-glucan exohydrolase, C-terminal domain"/>
    <property type="match status" value="1"/>
</dbReference>
<dbReference type="SUPFAM" id="SSF51445">
    <property type="entry name" value="(Trans)glycosidases"/>
    <property type="match status" value="1"/>
</dbReference>
<protein>
    <submittedName>
        <fullName evidence="4">Beta-glucosidase</fullName>
    </submittedName>
</protein>